<name>A0A1G8I7T2_9CLOT</name>
<evidence type="ECO:0000313" key="2">
    <source>
        <dbReference type="Proteomes" id="UP000183255"/>
    </source>
</evidence>
<dbReference type="EMBL" id="FNDZ01000001">
    <property type="protein sequence ID" value="SDI14892.1"/>
    <property type="molecule type" value="Genomic_DNA"/>
</dbReference>
<dbReference type="Proteomes" id="UP000183255">
    <property type="component" value="Unassembled WGS sequence"/>
</dbReference>
<dbReference type="RefSeq" id="WP_031574333.1">
    <property type="nucleotide sequence ID" value="NZ_FNDZ01000001.1"/>
</dbReference>
<evidence type="ECO:0000313" key="1">
    <source>
        <dbReference type="EMBL" id="SDI14892.1"/>
    </source>
</evidence>
<reference evidence="1 2" key="1">
    <citation type="submission" date="2016-10" db="EMBL/GenBank/DDBJ databases">
        <authorList>
            <person name="de Groot N.N."/>
        </authorList>
    </citation>
    <scope>NUCLEOTIDE SEQUENCE [LARGE SCALE GENOMIC DNA]</scope>
    <source>
        <strain evidence="1 2">CGMCC 1.5058</strain>
    </source>
</reference>
<dbReference type="AlphaFoldDB" id="A0A1G8I7T2"/>
<gene>
    <name evidence="1" type="ORF">SAMN05421804_101796</name>
</gene>
<protein>
    <submittedName>
        <fullName evidence="1">Uncharacterized protein</fullName>
    </submittedName>
</protein>
<proteinExistence type="predicted"/>
<organism evidence="1 2">
    <name type="scientific">Proteiniclasticum ruminis</name>
    <dbReference type="NCBI Taxonomy" id="398199"/>
    <lineage>
        <taxon>Bacteria</taxon>
        <taxon>Bacillati</taxon>
        <taxon>Bacillota</taxon>
        <taxon>Clostridia</taxon>
        <taxon>Eubacteriales</taxon>
        <taxon>Clostridiaceae</taxon>
        <taxon>Proteiniclasticum</taxon>
    </lineage>
</organism>
<accession>A0A1G8I7T2</accession>
<sequence>MSSYQFLASDHPFEKLENPFLEHLSIREALERNMDIPDFMLENPDMDPEEKIFLLCDTEEHLEDLELHPEEISFPEVSARLTENPYVVELQWRYSKERAETLLAYIRKHLASAKNLEIFSLWLDEEGEPHRMEVTLDCLNLRHLSFLDLSDGYQGPRSLHVKNSHPDYKES</sequence>